<sequence>MAESKRSTREQMRLRDHSYSNNHYSLATPTHSEGENLRQTSRSHISIESSSAPEADDDQFTRTLLSTVFEDTRAQSPVEGAASSHQTRKPITLHTLDTYISTSMKEVTENEIKAHKDNQDFVTGRLGPAECTFDTSTSIGTVVVDPDKLGIASHSNFSSIKANCCVYEGRWVYELMLTSKGVMQLGWCTANCRFSQEEGVGDTRDSYAYDGNRLRKWNITTKRYGELWMSGDVISCAIDCDAGTITFYRNGVSLGEAFNKVQVGPGYAYFPAVSLSFTESVQANFGALPLRYPIEGYKPLQSPRLVEVAQAEVLFTYLHNLLPKLIEEDQRQLEKQSAKCSKSLLPMTNWQDQRSHHATLALVASHIFHRLAPLLRIPYVIEMCLVKFMLGLCDYVHWQEEQVQVHKLLDLIWMMLQDMELRDCMEQLAISLLNGYRFHSFHPEFKYPKQYLALTLAVLRHARTCRHLLTFVFFERVKFPVFMHIKPPDDHNLTKLLPVVCWDQYFQIDARSTEDDNNESEDEVSKQSYQSFLEASKKLGQKVEELESMQVELLKCLLVTNDPVDGKTSRDIFLEKLKLFLKENSGIIRLQIAQCALPVSLCFFHRLVQALKFYWNNFCLEDSNFYPCTEAFMPIQCFWNDSRDYYELQRCGGLMSHLNRQLGTEVNRAQGIELQEDGRVVKKLTKEVVKQTEEYPKLEMPSGNSLLDLLDCVVLLYHIAAHKQLGKMCALRESMQDYILNMKDTKRKLKKCPGDFVEVRQHLENAIKVFEEKIQEQARQMVWVAVVIYSPSKQNDIAWLMHVVLKTVEKASEYHRLFQYVPEFYIETGVNTFNALRNYLHPTTPFQDVPDLQHLLPLYATFLVDHFADSRLVSNDLKDMLVQALACFTCYPNTLKVLEELPMDKRISMLQSLIAPYENRSWAHTNWILVRIWKGCGFGYRYQYLPNLIPHKAQPTEFSYVSLQKPCPSQEFQSLLAKILLDDISRSTKFLDSLMNQLNWSFSEFVGIIQEIQSLASKTEPLLLESRQVKICAACFEISVCLLRVLEMVATVAPQMFTDWSRPSAELFLKRLMQLLSQIMARVTMKDGAFEHIVTIPIQGLDGVTHYPILTVTVGIMAQLIVRCGGSSQEKATRSLLLDSGFSLDSLRFVLGNDKISKQDKSFSFRKYEEVSVEELEDVEKLLSYLTHQQIALTASQVTVPDDDLCTICYANPQQAVFVPCGHKSCRTCITQQLLGKKECFFCIATISKVNDTKGRQILREHFQPSKS</sequence>
<name>A0A9W3A9N5_BIOGL</name>
<feature type="compositionally biased region" description="Low complexity" evidence="9">
    <location>
        <begin position="42"/>
        <end position="51"/>
    </location>
</feature>
<evidence type="ECO:0000256" key="8">
    <source>
        <dbReference type="PROSITE-ProRule" id="PRU00175"/>
    </source>
</evidence>
<evidence type="ECO:0000256" key="5">
    <source>
        <dbReference type="ARBA" id="ARBA00022771"/>
    </source>
</evidence>
<dbReference type="InterPro" id="IPR003877">
    <property type="entry name" value="SPRY_dom"/>
</dbReference>
<feature type="compositionally biased region" description="Polar residues" evidence="9">
    <location>
        <begin position="19"/>
        <end position="31"/>
    </location>
</feature>
<dbReference type="OMA" id="LCCFHRL"/>
<protein>
    <recommendedName>
        <fullName evidence="2">RING-type E3 ubiquitin transferase</fullName>
        <ecNumber evidence="2">2.3.2.27</ecNumber>
    </recommendedName>
</protein>
<dbReference type="Gene3D" id="2.60.120.920">
    <property type="match status" value="1"/>
</dbReference>
<dbReference type="CDD" id="cd12882">
    <property type="entry name" value="SPRY_RNF123"/>
    <property type="match status" value="1"/>
</dbReference>
<feature type="domain" description="B30.2/SPRY" evidence="11">
    <location>
        <begin position="111"/>
        <end position="290"/>
    </location>
</feature>
<evidence type="ECO:0000256" key="1">
    <source>
        <dbReference type="ARBA" id="ARBA00000900"/>
    </source>
</evidence>
<dbReference type="SMART" id="SM00184">
    <property type="entry name" value="RING"/>
    <property type="match status" value="1"/>
</dbReference>
<dbReference type="InterPro" id="IPR035773">
    <property type="entry name" value="SPRY_RNF123"/>
</dbReference>
<dbReference type="PROSITE" id="PS50188">
    <property type="entry name" value="B302_SPRY"/>
    <property type="match status" value="1"/>
</dbReference>
<keyword evidence="6" id="KW-0833">Ubl conjugation pathway</keyword>
<organism evidence="12 13">
    <name type="scientific">Biomphalaria glabrata</name>
    <name type="common">Bloodfluke planorb</name>
    <name type="synonym">Freshwater snail</name>
    <dbReference type="NCBI Taxonomy" id="6526"/>
    <lineage>
        <taxon>Eukaryota</taxon>
        <taxon>Metazoa</taxon>
        <taxon>Spiralia</taxon>
        <taxon>Lophotrochozoa</taxon>
        <taxon>Mollusca</taxon>
        <taxon>Gastropoda</taxon>
        <taxon>Heterobranchia</taxon>
        <taxon>Euthyneura</taxon>
        <taxon>Panpulmonata</taxon>
        <taxon>Hygrophila</taxon>
        <taxon>Lymnaeoidea</taxon>
        <taxon>Planorbidae</taxon>
        <taxon>Biomphalaria</taxon>
    </lineage>
</organism>
<keyword evidence="4" id="KW-0479">Metal-binding</keyword>
<keyword evidence="3" id="KW-0808">Transferase</keyword>
<dbReference type="GO" id="GO:0016567">
    <property type="term" value="P:protein ubiquitination"/>
    <property type="evidence" value="ECO:0007669"/>
    <property type="project" value="UniProtKB-ARBA"/>
</dbReference>
<evidence type="ECO:0000256" key="2">
    <source>
        <dbReference type="ARBA" id="ARBA00012483"/>
    </source>
</evidence>
<evidence type="ECO:0000256" key="6">
    <source>
        <dbReference type="ARBA" id="ARBA00022786"/>
    </source>
</evidence>
<reference evidence="13" key="1">
    <citation type="submission" date="2025-08" db="UniProtKB">
        <authorList>
            <consortium name="RefSeq"/>
        </authorList>
    </citation>
    <scope>IDENTIFICATION</scope>
</reference>
<feature type="domain" description="RING-type" evidence="10">
    <location>
        <begin position="1206"/>
        <end position="1243"/>
    </location>
</feature>
<dbReference type="GO" id="GO:0051603">
    <property type="term" value="P:proteolysis involved in protein catabolic process"/>
    <property type="evidence" value="ECO:0007669"/>
    <property type="project" value="TreeGrafter"/>
</dbReference>
<dbReference type="Pfam" id="PF13920">
    <property type="entry name" value="zf-C3HC4_3"/>
    <property type="match status" value="1"/>
</dbReference>
<evidence type="ECO:0000313" key="13">
    <source>
        <dbReference type="RefSeq" id="XP_055883891.1"/>
    </source>
</evidence>
<dbReference type="FunFam" id="3.30.40.10:FF:000133">
    <property type="entry name" value="E3 ubiquitin-protein ligase RNF123"/>
    <property type="match status" value="1"/>
</dbReference>
<evidence type="ECO:0000256" key="3">
    <source>
        <dbReference type="ARBA" id="ARBA00022679"/>
    </source>
</evidence>
<evidence type="ECO:0000256" key="7">
    <source>
        <dbReference type="ARBA" id="ARBA00022833"/>
    </source>
</evidence>
<dbReference type="InterPro" id="IPR001841">
    <property type="entry name" value="Znf_RING"/>
</dbReference>
<dbReference type="GeneID" id="106074772"/>
<dbReference type="GO" id="GO:0061630">
    <property type="term" value="F:ubiquitin protein ligase activity"/>
    <property type="evidence" value="ECO:0007669"/>
    <property type="project" value="UniProtKB-EC"/>
</dbReference>
<dbReference type="AlphaFoldDB" id="A0A9W3A9N5"/>
<keyword evidence="7" id="KW-0862">Zinc</keyword>
<dbReference type="InterPro" id="IPR013320">
    <property type="entry name" value="ConA-like_dom_sf"/>
</dbReference>
<evidence type="ECO:0000313" key="12">
    <source>
        <dbReference type="Proteomes" id="UP001165740"/>
    </source>
</evidence>
<evidence type="ECO:0000259" key="10">
    <source>
        <dbReference type="PROSITE" id="PS50089"/>
    </source>
</evidence>
<dbReference type="Proteomes" id="UP001165740">
    <property type="component" value="Chromosome 4"/>
</dbReference>
<evidence type="ECO:0000259" key="11">
    <source>
        <dbReference type="PROSITE" id="PS50188"/>
    </source>
</evidence>
<evidence type="ECO:0000256" key="9">
    <source>
        <dbReference type="SAM" id="MobiDB-lite"/>
    </source>
</evidence>
<dbReference type="PANTHER" id="PTHR13363">
    <property type="entry name" value="RING FINGER AND SRY DOMAIN-CONTAINING"/>
    <property type="match status" value="1"/>
</dbReference>
<dbReference type="InterPro" id="IPR013083">
    <property type="entry name" value="Znf_RING/FYVE/PHD"/>
</dbReference>
<dbReference type="SMART" id="SM00449">
    <property type="entry name" value="SPRY"/>
    <property type="match status" value="1"/>
</dbReference>
<dbReference type="Pfam" id="PF25576">
    <property type="entry name" value="TPR_RNF123"/>
    <property type="match status" value="1"/>
</dbReference>
<dbReference type="PANTHER" id="PTHR13363:SF5">
    <property type="entry name" value="E3 UBIQUITIN-PROTEIN LIGASE RNF123"/>
    <property type="match status" value="1"/>
</dbReference>
<dbReference type="GO" id="GO:0008270">
    <property type="term" value="F:zinc ion binding"/>
    <property type="evidence" value="ECO:0007669"/>
    <property type="project" value="UniProtKB-KW"/>
</dbReference>
<accession>A0A9W3A9N5</accession>
<dbReference type="Pfam" id="PF00622">
    <property type="entry name" value="SPRY"/>
    <property type="match status" value="1"/>
</dbReference>
<dbReference type="GO" id="GO:0005737">
    <property type="term" value="C:cytoplasm"/>
    <property type="evidence" value="ECO:0007669"/>
    <property type="project" value="TreeGrafter"/>
</dbReference>
<dbReference type="EC" id="2.3.2.27" evidence="2"/>
<gene>
    <name evidence="13" type="primary">LOC106074772</name>
</gene>
<dbReference type="Gene3D" id="3.30.40.10">
    <property type="entry name" value="Zinc/RING finger domain, C3HC4 (zinc finger)"/>
    <property type="match status" value="1"/>
</dbReference>
<dbReference type="InterPro" id="IPR045129">
    <property type="entry name" value="RNF123/RKP/RSPRY1"/>
</dbReference>
<dbReference type="SUPFAM" id="SSF57850">
    <property type="entry name" value="RING/U-box"/>
    <property type="match status" value="1"/>
</dbReference>
<dbReference type="InterPro" id="IPR001870">
    <property type="entry name" value="B30.2/SPRY"/>
</dbReference>
<comment type="catalytic activity">
    <reaction evidence="1">
        <text>S-ubiquitinyl-[E2 ubiquitin-conjugating enzyme]-L-cysteine + [acceptor protein]-L-lysine = [E2 ubiquitin-conjugating enzyme]-L-cysteine + N(6)-ubiquitinyl-[acceptor protein]-L-lysine.</text>
        <dbReference type="EC" id="2.3.2.27"/>
    </reaction>
</comment>
<dbReference type="SUPFAM" id="SSF49899">
    <property type="entry name" value="Concanavalin A-like lectins/glucanases"/>
    <property type="match status" value="1"/>
</dbReference>
<dbReference type="PROSITE" id="PS50089">
    <property type="entry name" value="ZF_RING_2"/>
    <property type="match status" value="1"/>
</dbReference>
<keyword evidence="5 8" id="KW-0863">Zinc-finger</keyword>
<dbReference type="CDD" id="cd16541">
    <property type="entry name" value="RING-HC_RNF123"/>
    <property type="match status" value="1"/>
</dbReference>
<feature type="compositionally biased region" description="Basic and acidic residues" evidence="9">
    <location>
        <begin position="1"/>
        <end position="18"/>
    </location>
</feature>
<dbReference type="InterPro" id="IPR057987">
    <property type="entry name" value="TPR_RNF123/RKP"/>
</dbReference>
<feature type="region of interest" description="Disordered" evidence="9">
    <location>
        <begin position="1"/>
        <end position="60"/>
    </location>
</feature>
<keyword evidence="12" id="KW-1185">Reference proteome</keyword>
<dbReference type="RefSeq" id="XP_055883891.1">
    <property type="nucleotide sequence ID" value="XM_056027916.1"/>
</dbReference>
<dbReference type="InterPro" id="IPR043136">
    <property type="entry name" value="B30.2/SPRY_sf"/>
</dbReference>
<dbReference type="OrthoDB" id="258495at2759"/>
<evidence type="ECO:0000256" key="4">
    <source>
        <dbReference type="ARBA" id="ARBA00022723"/>
    </source>
</evidence>
<proteinExistence type="predicted"/>